<organism evidence="2 3">
    <name type="scientific">Methylocaldum szegediense</name>
    <dbReference type="NCBI Taxonomy" id="73780"/>
    <lineage>
        <taxon>Bacteria</taxon>
        <taxon>Pseudomonadati</taxon>
        <taxon>Pseudomonadota</taxon>
        <taxon>Gammaproteobacteria</taxon>
        <taxon>Methylococcales</taxon>
        <taxon>Methylococcaceae</taxon>
        <taxon>Methylocaldum</taxon>
    </lineage>
</organism>
<sequence length="117" mass="12058">MLMGALAVFTLVAAMGLMMIRDVWRGQRVGAAYALVHAAAALLGSALVIAAALDGDTRLYANIGMAVVIILLGLAMGFAVKKGKTAPRLVLMAHAVLAVACYGLLGFFALNPDAVLM</sequence>
<protein>
    <submittedName>
        <fullName evidence="2">Uncharacterized protein</fullName>
    </submittedName>
</protein>
<dbReference type="Proteomes" id="UP001162030">
    <property type="component" value="Chromosome"/>
</dbReference>
<evidence type="ECO:0000256" key="1">
    <source>
        <dbReference type="SAM" id="Phobius"/>
    </source>
</evidence>
<keyword evidence="1" id="KW-0812">Transmembrane</keyword>
<keyword evidence="1" id="KW-1133">Transmembrane helix</keyword>
<accession>A0ABM9HXW7</accession>
<dbReference type="RefSeq" id="WP_026611959.1">
    <property type="nucleotide sequence ID" value="NZ_OX458333.1"/>
</dbReference>
<evidence type="ECO:0000313" key="2">
    <source>
        <dbReference type="EMBL" id="CAI8760010.1"/>
    </source>
</evidence>
<reference evidence="2 3" key="1">
    <citation type="submission" date="2023-03" db="EMBL/GenBank/DDBJ databases">
        <authorList>
            <person name="Pearce D."/>
        </authorList>
    </citation>
    <scope>NUCLEOTIDE SEQUENCE [LARGE SCALE GENOMIC DNA]</scope>
    <source>
        <strain evidence="2">Msz</strain>
    </source>
</reference>
<keyword evidence="3" id="KW-1185">Reference proteome</keyword>
<evidence type="ECO:0000313" key="3">
    <source>
        <dbReference type="Proteomes" id="UP001162030"/>
    </source>
</evidence>
<keyword evidence="1" id="KW-0472">Membrane</keyword>
<feature type="transmembrane region" description="Helical" evidence="1">
    <location>
        <begin position="6"/>
        <end position="24"/>
    </location>
</feature>
<proteinExistence type="predicted"/>
<gene>
    <name evidence="2" type="ORF">MSZNOR_0824</name>
</gene>
<feature type="transmembrane region" description="Helical" evidence="1">
    <location>
        <begin position="31"/>
        <end position="53"/>
    </location>
</feature>
<feature type="transmembrane region" description="Helical" evidence="1">
    <location>
        <begin position="89"/>
        <end position="110"/>
    </location>
</feature>
<name>A0ABM9HXW7_9GAMM</name>
<dbReference type="EMBL" id="OX458333">
    <property type="protein sequence ID" value="CAI8760010.1"/>
    <property type="molecule type" value="Genomic_DNA"/>
</dbReference>
<feature type="transmembrane region" description="Helical" evidence="1">
    <location>
        <begin position="59"/>
        <end position="80"/>
    </location>
</feature>